<organism evidence="1 2">
    <name type="scientific">Mycolicibacterium celeriflavum</name>
    <name type="common">Mycobacterium celeriflavum</name>
    <dbReference type="NCBI Taxonomy" id="1249101"/>
    <lineage>
        <taxon>Bacteria</taxon>
        <taxon>Bacillati</taxon>
        <taxon>Actinomycetota</taxon>
        <taxon>Actinomycetes</taxon>
        <taxon>Mycobacteriales</taxon>
        <taxon>Mycobacteriaceae</taxon>
        <taxon>Mycolicibacterium</taxon>
    </lineage>
</organism>
<gene>
    <name evidence="1" type="ORF">MCEL_12810</name>
</gene>
<dbReference type="KEGG" id="mcee:MCEL_12810"/>
<protein>
    <submittedName>
        <fullName evidence="1">Uncharacterized protein</fullName>
    </submittedName>
</protein>
<proteinExistence type="predicted"/>
<dbReference type="OrthoDB" id="4752517at2"/>
<dbReference type="AlphaFoldDB" id="A0A1X0C3B9"/>
<reference evidence="1 2" key="1">
    <citation type="journal article" date="2019" name="Emerg. Microbes Infect.">
        <title>Comprehensive subspecies identification of 175 nontuberculous mycobacteria species based on 7547 genomic profiles.</title>
        <authorList>
            <person name="Matsumoto Y."/>
            <person name="Kinjo T."/>
            <person name="Motooka D."/>
            <person name="Nabeya D."/>
            <person name="Jung N."/>
            <person name="Uechi K."/>
            <person name="Horii T."/>
            <person name="Iida T."/>
            <person name="Fujita J."/>
            <person name="Nakamura S."/>
        </authorList>
    </citation>
    <scope>NUCLEOTIDE SEQUENCE [LARGE SCALE GENOMIC DNA]</scope>
    <source>
        <strain evidence="1 2">JCM 18439</strain>
    </source>
</reference>
<name>A0A1X0C3B9_MYCCF</name>
<accession>A0A1X0C3B9</accession>
<sequence length="102" mass="10842">MIAIAVVLLILAAVMTVFGLVLYGNGVGQVPDEPGREPAATRKGLARISWKDLFARMKTSIKEMLNDEASRAQQLTATGAFFVMVGLIVVVLALLAIIAAML</sequence>
<evidence type="ECO:0000313" key="1">
    <source>
        <dbReference type="EMBL" id="BBY42986.1"/>
    </source>
</evidence>
<keyword evidence="2" id="KW-1185">Reference proteome</keyword>
<dbReference type="Proteomes" id="UP000466431">
    <property type="component" value="Chromosome"/>
</dbReference>
<evidence type="ECO:0000313" key="2">
    <source>
        <dbReference type="Proteomes" id="UP000466431"/>
    </source>
</evidence>
<dbReference type="EMBL" id="AP022591">
    <property type="protein sequence ID" value="BBY42986.1"/>
    <property type="molecule type" value="Genomic_DNA"/>
</dbReference>